<gene>
    <name evidence="8" type="ORF">HOLleu_25904</name>
</gene>
<name>A0A9Q1BTP2_HOLLE</name>
<dbReference type="Gene3D" id="2.20.70.10">
    <property type="match status" value="1"/>
</dbReference>
<dbReference type="SUPFAM" id="SSF51045">
    <property type="entry name" value="WW domain"/>
    <property type="match status" value="1"/>
</dbReference>
<evidence type="ECO:0000256" key="6">
    <source>
        <dbReference type="ARBA" id="ARBA00023242"/>
    </source>
</evidence>
<evidence type="ECO:0000313" key="8">
    <source>
        <dbReference type="EMBL" id="KAJ8032389.1"/>
    </source>
</evidence>
<dbReference type="Pfam" id="PF02229">
    <property type="entry name" value="PC4"/>
    <property type="match status" value="1"/>
</dbReference>
<keyword evidence="5" id="KW-0804">Transcription</keyword>
<dbReference type="GO" id="GO:0003677">
    <property type="term" value="F:DNA binding"/>
    <property type="evidence" value="ECO:0007669"/>
    <property type="project" value="UniProtKB-KW"/>
</dbReference>
<dbReference type="AlphaFoldDB" id="A0A9Q1BTP2"/>
<evidence type="ECO:0000256" key="2">
    <source>
        <dbReference type="ARBA" id="ARBA00009001"/>
    </source>
</evidence>
<dbReference type="GO" id="GO:0060261">
    <property type="term" value="P:positive regulation of transcription initiation by RNA polymerase II"/>
    <property type="evidence" value="ECO:0007669"/>
    <property type="project" value="InterPro"/>
</dbReference>
<evidence type="ECO:0000256" key="5">
    <source>
        <dbReference type="ARBA" id="ARBA00023163"/>
    </source>
</evidence>
<dbReference type="EMBL" id="JAIZAY010000012">
    <property type="protein sequence ID" value="KAJ8032389.1"/>
    <property type="molecule type" value="Genomic_DNA"/>
</dbReference>
<dbReference type="InterPro" id="IPR009044">
    <property type="entry name" value="ssDNA-bd_transcriptional_reg"/>
</dbReference>
<keyword evidence="6" id="KW-0539">Nucleus</keyword>
<dbReference type="Proteomes" id="UP001152320">
    <property type="component" value="Chromosome 12"/>
</dbReference>
<dbReference type="SUPFAM" id="SSF54447">
    <property type="entry name" value="ssDNA-binding transcriptional regulator domain"/>
    <property type="match status" value="1"/>
</dbReference>
<dbReference type="InterPro" id="IPR003173">
    <property type="entry name" value="PC4_C"/>
</dbReference>
<reference evidence="8" key="1">
    <citation type="submission" date="2021-10" db="EMBL/GenBank/DDBJ databases">
        <title>Tropical sea cucumber genome reveals ecological adaptation and Cuvierian tubules defense mechanism.</title>
        <authorList>
            <person name="Chen T."/>
        </authorList>
    </citation>
    <scope>NUCLEOTIDE SEQUENCE</scope>
    <source>
        <strain evidence="8">Nanhai2018</strain>
        <tissue evidence="8">Muscle</tissue>
    </source>
</reference>
<dbReference type="PANTHER" id="PTHR13215">
    <property type="entry name" value="RNA POLYMERASE II TRANSCRIPTIONAL COACTIVATOR"/>
    <property type="match status" value="1"/>
</dbReference>
<organism evidence="8 9">
    <name type="scientific">Holothuria leucospilota</name>
    <name type="common">Black long sea cucumber</name>
    <name type="synonym">Mertensiothuria leucospilota</name>
    <dbReference type="NCBI Taxonomy" id="206669"/>
    <lineage>
        <taxon>Eukaryota</taxon>
        <taxon>Metazoa</taxon>
        <taxon>Echinodermata</taxon>
        <taxon>Eleutherozoa</taxon>
        <taxon>Echinozoa</taxon>
        <taxon>Holothuroidea</taxon>
        <taxon>Aspidochirotacea</taxon>
        <taxon>Aspidochirotida</taxon>
        <taxon>Holothuriidae</taxon>
        <taxon>Holothuria</taxon>
    </lineage>
</organism>
<dbReference type="GO" id="GO:0005634">
    <property type="term" value="C:nucleus"/>
    <property type="evidence" value="ECO:0007669"/>
    <property type="project" value="UniProtKB-SubCell"/>
</dbReference>
<dbReference type="InterPro" id="IPR036020">
    <property type="entry name" value="WW_dom_sf"/>
</dbReference>
<keyword evidence="9" id="KW-1185">Reference proteome</keyword>
<dbReference type="InterPro" id="IPR001202">
    <property type="entry name" value="WW_dom"/>
</dbReference>
<accession>A0A9Q1BTP2</accession>
<dbReference type="Gene3D" id="2.30.31.10">
    <property type="entry name" value="Transcriptional Coactivator Pc4, Chain A"/>
    <property type="match status" value="1"/>
</dbReference>
<dbReference type="OrthoDB" id="2505440at2759"/>
<evidence type="ECO:0000256" key="4">
    <source>
        <dbReference type="ARBA" id="ARBA00023125"/>
    </source>
</evidence>
<proteinExistence type="inferred from homology"/>
<comment type="subcellular location">
    <subcellularLocation>
        <location evidence="1">Nucleus</location>
    </subcellularLocation>
</comment>
<evidence type="ECO:0000256" key="3">
    <source>
        <dbReference type="ARBA" id="ARBA00023015"/>
    </source>
</evidence>
<evidence type="ECO:0000259" key="7">
    <source>
        <dbReference type="PROSITE" id="PS50020"/>
    </source>
</evidence>
<evidence type="ECO:0000313" key="9">
    <source>
        <dbReference type="Proteomes" id="UP001152320"/>
    </source>
</evidence>
<dbReference type="PROSITE" id="PS50020">
    <property type="entry name" value="WW_DOMAIN_2"/>
    <property type="match status" value="1"/>
</dbReference>
<comment type="similarity">
    <text evidence="2">Belongs to the transcriptional coactivator PC4 family.</text>
</comment>
<keyword evidence="3" id="KW-0805">Transcription regulation</keyword>
<dbReference type="InterPro" id="IPR045125">
    <property type="entry name" value="Sub1/Tcp4-like"/>
</dbReference>
<sequence length="180" mass="20806">MSDNWKQMKDNEGKKMYYNADTREATYDSPSQFKPVQTRVLPPWTAPMRTKGAWSPKRQYPYEQNVRDDEVRVSIGDDRYVTVSIFNGKLYIHIREFFFNQEGRMLPTSKGIALTPQQWFQLGEIQHVIDEAIQEASNGAKRRPSLSERRSASHLKLDLSSLDEDGCQPLNSDLNSEDTT</sequence>
<protein>
    <submittedName>
        <fullName evidence="8">Activated RNA polymerase II transcriptional coactivator p15</fullName>
    </submittedName>
</protein>
<dbReference type="GO" id="GO:0003713">
    <property type="term" value="F:transcription coactivator activity"/>
    <property type="evidence" value="ECO:0007669"/>
    <property type="project" value="InterPro"/>
</dbReference>
<comment type="caution">
    <text evidence="8">The sequence shown here is derived from an EMBL/GenBank/DDBJ whole genome shotgun (WGS) entry which is preliminary data.</text>
</comment>
<feature type="domain" description="WW" evidence="7">
    <location>
        <begin position="1"/>
        <end position="32"/>
    </location>
</feature>
<evidence type="ECO:0000256" key="1">
    <source>
        <dbReference type="ARBA" id="ARBA00004123"/>
    </source>
</evidence>
<keyword evidence="4" id="KW-0238">DNA-binding</keyword>